<evidence type="ECO:0000256" key="11">
    <source>
        <dbReference type="SAM" id="SignalP"/>
    </source>
</evidence>
<evidence type="ECO:0000256" key="2">
    <source>
        <dbReference type="ARBA" id="ARBA00022676"/>
    </source>
</evidence>
<dbReference type="PANTHER" id="PTHR20961">
    <property type="entry name" value="GLYCOSYLTRANSFERASE"/>
    <property type="match status" value="1"/>
</dbReference>
<dbReference type="EMBL" id="JAWQEG010005113">
    <property type="protein sequence ID" value="KAK3859124.1"/>
    <property type="molecule type" value="Genomic_DNA"/>
</dbReference>
<evidence type="ECO:0000256" key="4">
    <source>
        <dbReference type="ARBA" id="ARBA00022729"/>
    </source>
</evidence>
<dbReference type="EC" id="2.4.1.255" evidence="1"/>
<evidence type="ECO:0000256" key="3">
    <source>
        <dbReference type="ARBA" id="ARBA00022679"/>
    </source>
</evidence>
<accession>A0AAE1ENY9</accession>
<feature type="domain" description="Glycosyltransferase 61 catalytic" evidence="12">
    <location>
        <begin position="289"/>
        <end position="434"/>
    </location>
</feature>
<dbReference type="InterPro" id="IPR007657">
    <property type="entry name" value="Glycosyltransferase_61"/>
</dbReference>
<evidence type="ECO:0000256" key="7">
    <source>
        <dbReference type="ARBA" id="ARBA00040944"/>
    </source>
</evidence>
<feature type="signal peptide" evidence="11">
    <location>
        <begin position="1"/>
        <end position="22"/>
    </location>
</feature>
<evidence type="ECO:0000256" key="8">
    <source>
        <dbReference type="ARBA" id="ARBA00042574"/>
    </source>
</evidence>
<comment type="caution">
    <text evidence="13">The sequence shown here is derived from an EMBL/GenBank/DDBJ whole genome shotgun (WGS) entry which is preliminary data.</text>
</comment>
<keyword evidence="2" id="KW-0328">Glycosyltransferase</keyword>
<evidence type="ECO:0000256" key="1">
    <source>
        <dbReference type="ARBA" id="ARBA00011970"/>
    </source>
</evidence>
<keyword evidence="5" id="KW-0256">Endoplasmic reticulum</keyword>
<evidence type="ECO:0000259" key="12">
    <source>
        <dbReference type="Pfam" id="PF04577"/>
    </source>
</evidence>
<keyword evidence="3" id="KW-0808">Transferase</keyword>
<keyword evidence="6" id="KW-0325">Glycoprotein</keyword>
<comment type="catalytic activity">
    <reaction evidence="10">
        <text>L-threonyl-[protein] + UDP-N-acetyl-alpha-D-glucosamine = 3-O-(N-acetyl-beta-D-glucosaminyl)-L-threonyl-[protein] + UDP + H(+)</text>
        <dbReference type="Rhea" id="RHEA:48908"/>
        <dbReference type="Rhea" id="RHEA-COMP:11060"/>
        <dbReference type="Rhea" id="RHEA-COMP:12252"/>
        <dbReference type="ChEBI" id="CHEBI:15378"/>
        <dbReference type="ChEBI" id="CHEBI:30013"/>
        <dbReference type="ChEBI" id="CHEBI:57705"/>
        <dbReference type="ChEBI" id="CHEBI:58223"/>
        <dbReference type="ChEBI" id="CHEBI:90840"/>
        <dbReference type="EC" id="2.4.1.255"/>
    </reaction>
</comment>
<dbReference type="PANTHER" id="PTHR20961:SF148">
    <property type="entry name" value="EGF DOMAIN-SPECIFIC O-LINKED N-ACETYLGLUCOSAMINE TRANSFERASE"/>
    <property type="match status" value="1"/>
</dbReference>
<comment type="catalytic activity">
    <reaction evidence="9">
        <text>L-seryl-[protein] + UDP-N-acetyl-alpha-D-glucosamine = 3-O-(N-acetyl-beta-D-glucosaminyl)-L-seryl-[protein] + UDP + H(+)</text>
        <dbReference type="Rhea" id="RHEA:48904"/>
        <dbReference type="Rhea" id="RHEA-COMP:9863"/>
        <dbReference type="Rhea" id="RHEA-COMP:12251"/>
        <dbReference type="ChEBI" id="CHEBI:15378"/>
        <dbReference type="ChEBI" id="CHEBI:29999"/>
        <dbReference type="ChEBI" id="CHEBI:57705"/>
        <dbReference type="ChEBI" id="CHEBI:58223"/>
        <dbReference type="ChEBI" id="CHEBI:90838"/>
        <dbReference type="EC" id="2.4.1.255"/>
    </reaction>
</comment>
<keyword evidence="4 11" id="KW-0732">Signal</keyword>
<dbReference type="GO" id="GO:0097363">
    <property type="term" value="F:protein O-acetylglucosaminyltransferase activity"/>
    <property type="evidence" value="ECO:0007669"/>
    <property type="project" value="UniProtKB-EC"/>
</dbReference>
<evidence type="ECO:0000256" key="9">
    <source>
        <dbReference type="ARBA" id="ARBA00048317"/>
    </source>
</evidence>
<evidence type="ECO:0000256" key="10">
    <source>
        <dbReference type="ARBA" id="ARBA00049432"/>
    </source>
</evidence>
<dbReference type="Pfam" id="PF04577">
    <property type="entry name" value="Glyco_transf_61"/>
    <property type="match status" value="1"/>
</dbReference>
<evidence type="ECO:0000256" key="5">
    <source>
        <dbReference type="ARBA" id="ARBA00022824"/>
    </source>
</evidence>
<feature type="chain" id="PRO_5042223902" description="EGF domain-specific O-linked N-acetylglucosamine transferase" evidence="11">
    <location>
        <begin position="23"/>
        <end position="527"/>
    </location>
</feature>
<keyword evidence="14" id="KW-1185">Reference proteome</keyword>
<name>A0AAE1ENY9_PETCI</name>
<sequence>MMVDIVCVAVAAVIIVSDLVEGRVWEDLNLHPQHYPFFFNTNPGVADECHQDPNCPYKIHLDRDACWGYESACPPGEAYSQPSCPGDARGWVNTKKEQRETFYKQADFGYVKKRRSELEVYCQPEQEVDSSLECSDHLRFCRGRNLWLDLRHLTERSDPVLYHTDVLMKGQIGGHCRVDEELLKKNTDMISFLQSWGPEMRHFQRIDKPVARQSKQCDIWVEKPAYVMKLDAIGNMYHHFCDFFNLYASLHVNSTDERAFFNDTQVLVWMTYQYRTNFAPAFTAFTENPIWNLKDVSGKRVCFREVMFPLLPRMIFGLYYNTPLIWGCEGSGLFHAFSRHMLHRLGVFGREGIVDDRVHITFLSRQTKYRQILNEAELAQNLQKNETYVVHRAVYSHQMDLHHQLRQDQWTDIFVGMHGSGLTHLLFLPDWAVVFEIYNCGDPNCYQDLARLRGIKYMTWEDSSKVTPQDEGYHPQLKGAHEKFTNYTFDVAEFQRLIEKAVKYVKGHRGWQNLQAKPHSTPGHQEL</sequence>
<dbReference type="Proteomes" id="UP001286313">
    <property type="component" value="Unassembled WGS sequence"/>
</dbReference>
<evidence type="ECO:0000313" key="13">
    <source>
        <dbReference type="EMBL" id="KAK3859124.1"/>
    </source>
</evidence>
<evidence type="ECO:0000256" key="6">
    <source>
        <dbReference type="ARBA" id="ARBA00023180"/>
    </source>
</evidence>
<gene>
    <name evidence="13" type="ORF">Pcinc_034725</name>
</gene>
<evidence type="ECO:0000313" key="14">
    <source>
        <dbReference type="Proteomes" id="UP001286313"/>
    </source>
</evidence>
<organism evidence="13 14">
    <name type="scientific">Petrolisthes cinctipes</name>
    <name type="common">Flat porcelain crab</name>
    <dbReference type="NCBI Taxonomy" id="88211"/>
    <lineage>
        <taxon>Eukaryota</taxon>
        <taxon>Metazoa</taxon>
        <taxon>Ecdysozoa</taxon>
        <taxon>Arthropoda</taxon>
        <taxon>Crustacea</taxon>
        <taxon>Multicrustacea</taxon>
        <taxon>Malacostraca</taxon>
        <taxon>Eumalacostraca</taxon>
        <taxon>Eucarida</taxon>
        <taxon>Decapoda</taxon>
        <taxon>Pleocyemata</taxon>
        <taxon>Anomura</taxon>
        <taxon>Galatheoidea</taxon>
        <taxon>Porcellanidae</taxon>
        <taxon>Petrolisthes</taxon>
    </lineage>
</organism>
<reference evidence="13" key="1">
    <citation type="submission" date="2023-10" db="EMBL/GenBank/DDBJ databases">
        <title>Genome assemblies of two species of porcelain crab, Petrolisthes cinctipes and Petrolisthes manimaculis (Anomura: Porcellanidae).</title>
        <authorList>
            <person name="Angst P."/>
        </authorList>
    </citation>
    <scope>NUCLEOTIDE SEQUENCE</scope>
    <source>
        <strain evidence="13">PB745_01</strain>
        <tissue evidence="13">Gill</tissue>
    </source>
</reference>
<dbReference type="InterPro" id="IPR049625">
    <property type="entry name" value="Glyco_transf_61_cat"/>
</dbReference>
<dbReference type="GO" id="GO:0005788">
    <property type="term" value="C:endoplasmic reticulum lumen"/>
    <property type="evidence" value="ECO:0007669"/>
    <property type="project" value="TreeGrafter"/>
</dbReference>
<proteinExistence type="predicted"/>
<protein>
    <recommendedName>
        <fullName evidence="7">EGF domain-specific O-linked N-acetylglucosamine transferase</fullName>
        <ecNumber evidence="1">2.4.1.255</ecNumber>
    </recommendedName>
    <alternativeName>
        <fullName evidence="8">Extracellular O-linked N-acetylglucosamine transferase</fullName>
    </alternativeName>
</protein>
<dbReference type="AlphaFoldDB" id="A0AAE1ENY9"/>